<sequence length="428" mass="45696">MSTVVIGAGLAGLAAARSLTRAGEDVVVLEAQPFVGGRTRTLRDRLRHGQPADLGASFIDIGQDKLLQYCDELGVALTPQVALFPSDPDGRLTAASPLRTTLVIGGRRLSVCERDRLADEVRTALDTTPPEPTEPVLAWTARAGLTPAARNLFCWQTGYNPVHEASQVPMSMFHPPHVGSVCWMMADGTDALAQALAEGLDIRLEQPVRATRRRRGQLVVETDTDRFSARDVVVATPVTPTLAIGFDPVLPDWKVNALLATPMTQGGKVIGQYADGEVISRALGLSAMSDGPISLIWARPTGPEDTVVVLGLLADRADGVLRDEERCLTVLDDLVAAATGTSPRRLAGVVQDWTQERYAGGVVSMLMGDFPRLPSLLAQSVGPIHFAGEHTAEMWATGMDGALRSGERAAAEVLQRRSTRQPEPLAVG</sequence>
<gene>
    <name evidence="5" type="ORF">GCM10009798_05240</name>
</gene>
<evidence type="ECO:0000313" key="5">
    <source>
        <dbReference type="EMBL" id="GAA1948976.1"/>
    </source>
</evidence>
<dbReference type="EMBL" id="BAAAPB010000001">
    <property type="protein sequence ID" value="GAA1948976.1"/>
    <property type="molecule type" value="Genomic_DNA"/>
</dbReference>
<comment type="caution">
    <text evidence="5">The sequence shown here is derived from an EMBL/GenBank/DDBJ whole genome shotgun (WGS) entry which is preliminary data.</text>
</comment>
<dbReference type="Gene3D" id="3.50.50.60">
    <property type="entry name" value="FAD/NAD(P)-binding domain"/>
    <property type="match status" value="1"/>
</dbReference>
<evidence type="ECO:0000313" key="6">
    <source>
        <dbReference type="Proteomes" id="UP001500571"/>
    </source>
</evidence>
<dbReference type="InterPro" id="IPR002937">
    <property type="entry name" value="Amino_oxidase"/>
</dbReference>
<dbReference type="RefSeq" id="WP_344042116.1">
    <property type="nucleotide sequence ID" value="NZ_BAAAPB010000001.1"/>
</dbReference>
<comment type="cofactor">
    <cofactor evidence="1">
        <name>FAD</name>
        <dbReference type="ChEBI" id="CHEBI:57692"/>
    </cofactor>
</comment>
<dbReference type="PRINTS" id="PR00757">
    <property type="entry name" value="AMINEOXDASEF"/>
</dbReference>
<comment type="similarity">
    <text evidence="2">Belongs to the flavin monoamine oxidase family.</text>
</comment>
<dbReference type="SUPFAM" id="SSF51905">
    <property type="entry name" value="FAD/NAD(P)-binding domain"/>
    <property type="match status" value="1"/>
</dbReference>
<dbReference type="InterPro" id="IPR001613">
    <property type="entry name" value="Flavin_amine_oxidase"/>
</dbReference>
<evidence type="ECO:0000259" key="4">
    <source>
        <dbReference type="Pfam" id="PF01593"/>
    </source>
</evidence>
<reference evidence="5 6" key="1">
    <citation type="journal article" date="2019" name="Int. J. Syst. Evol. Microbiol.">
        <title>The Global Catalogue of Microorganisms (GCM) 10K type strain sequencing project: providing services to taxonomists for standard genome sequencing and annotation.</title>
        <authorList>
            <consortium name="The Broad Institute Genomics Platform"/>
            <consortium name="The Broad Institute Genome Sequencing Center for Infectious Disease"/>
            <person name="Wu L."/>
            <person name="Ma J."/>
        </authorList>
    </citation>
    <scope>NUCLEOTIDE SEQUENCE [LARGE SCALE GENOMIC DNA]</scope>
    <source>
        <strain evidence="5 6">JCM 15309</strain>
    </source>
</reference>
<proteinExistence type="inferred from homology"/>
<dbReference type="PANTHER" id="PTHR43563:SF14">
    <property type="entry name" value="AMINE OXIDASE"/>
    <property type="match status" value="1"/>
</dbReference>
<keyword evidence="6" id="KW-1185">Reference proteome</keyword>
<evidence type="ECO:0000256" key="1">
    <source>
        <dbReference type="ARBA" id="ARBA00001974"/>
    </source>
</evidence>
<dbReference type="PANTHER" id="PTHR43563">
    <property type="entry name" value="AMINE OXIDASE"/>
    <property type="match status" value="1"/>
</dbReference>
<protein>
    <recommendedName>
        <fullName evidence="4">Amine oxidase domain-containing protein</fullName>
    </recommendedName>
</protein>
<accession>A0ABN2QBF3</accession>
<name>A0ABN2QBF3_9ACTN</name>
<organism evidence="5 6">
    <name type="scientific">Nocardioides panacihumi</name>
    <dbReference type="NCBI Taxonomy" id="400774"/>
    <lineage>
        <taxon>Bacteria</taxon>
        <taxon>Bacillati</taxon>
        <taxon>Actinomycetota</taxon>
        <taxon>Actinomycetes</taxon>
        <taxon>Propionibacteriales</taxon>
        <taxon>Nocardioidaceae</taxon>
        <taxon>Nocardioides</taxon>
    </lineage>
</organism>
<dbReference type="InterPro" id="IPR050703">
    <property type="entry name" value="Flavin_MAO"/>
</dbReference>
<keyword evidence="3" id="KW-0560">Oxidoreductase</keyword>
<feature type="domain" description="Amine oxidase" evidence="4">
    <location>
        <begin position="10"/>
        <end position="414"/>
    </location>
</feature>
<evidence type="ECO:0000256" key="2">
    <source>
        <dbReference type="ARBA" id="ARBA00005995"/>
    </source>
</evidence>
<dbReference type="Pfam" id="PF01593">
    <property type="entry name" value="Amino_oxidase"/>
    <property type="match status" value="1"/>
</dbReference>
<evidence type="ECO:0000256" key="3">
    <source>
        <dbReference type="ARBA" id="ARBA00023002"/>
    </source>
</evidence>
<dbReference type="InterPro" id="IPR036188">
    <property type="entry name" value="FAD/NAD-bd_sf"/>
</dbReference>
<dbReference type="Proteomes" id="UP001500571">
    <property type="component" value="Unassembled WGS sequence"/>
</dbReference>